<proteinExistence type="predicted"/>
<dbReference type="EMBL" id="BAAAZD010000002">
    <property type="protein sequence ID" value="GAA4005161.1"/>
    <property type="molecule type" value="Genomic_DNA"/>
</dbReference>
<accession>A0ABP7S1D9</accession>
<evidence type="ECO:0000313" key="2">
    <source>
        <dbReference type="Proteomes" id="UP001501310"/>
    </source>
</evidence>
<sequence length="724" mass="74913">MPQLFTSKFVDMVRVTTSTQGTGPLVCGPAVPGFASFADSLSVGDNFYYSVQGIDKPQEREVGRGTLLPNGSISRQPLQGSPTYFSNGSKTVALVASSEWYSSVQESCRAGGRLGAVMTRGELKSATTDDAGAARYLAEARREGNFVWDPSVAASLHQADTGEGIFIAPNTGSTGAWVRRFHGPVQVDWFGILPGAGRGASNTTAWKAMVAVLQARAIVVNDYYRSLEPIRFGRGRYEFAETIDLTGGVFVIEGQGVGAAVAQGTSLVFPAGQTGIRVQSFNTAGAAGTRTPGFSAGGSVMRNLGLEGGYAGVEAECHGIHLRGSATVEQVAIGNFQGDGLHVAAAGSGGALEGNANLCRIRSLRVTGNRNGLYFDSADANACLVDALDASANRRWGVFDSSFLGNTYTACHSAANGWDGALGSIPTGCTHNGQRYFVKLGQDAWCSANAPSGTTADNQGWGYVEPGGTYNGIVAWANGVTFRSGGGYCTDDPNSFNAFLGCYAEGDQGPSQVRQPSIVVGGILPMSNRGSAANLSATGGALKIVGGTIETSGNLATTLGGNLNVRGMDNQFGSDVDTNAQGGITFNRFRASSGGSIHEFYTAGIRKLSFGHYGSGALLEVPSAAEKFQILIGSDSYAWDSTGQDLPANKVLRIGGTPIIGPRRTGWTAATGSANRGAFAAAAAGAASASYAQSELQSALNRISALEGRLVALESDCRSHGLIN</sequence>
<evidence type="ECO:0008006" key="3">
    <source>
        <dbReference type="Google" id="ProtNLM"/>
    </source>
</evidence>
<keyword evidence="2" id="KW-1185">Reference proteome</keyword>
<dbReference type="RefSeq" id="WP_344709805.1">
    <property type="nucleotide sequence ID" value="NZ_BAAAZD010000002.1"/>
</dbReference>
<gene>
    <name evidence="1" type="ORF">GCM10022211_16720</name>
</gene>
<dbReference type="Gene3D" id="6.10.140.940">
    <property type="match status" value="1"/>
</dbReference>
<organism evidence="1 2">
    <name type="scientific">Sphingomonas humi</name>
    <dbReference type="NCBI Taxonomy" id="335630"/>
    <lineage>
        <taxon>Bacteria</taxon>
        <taxon>Pseudomonadati</taxon>
        <taxon>Pseudomonadota</taxon>
        <taxon>Alphaproteobacteria</taxon>
        <taxon>Sphingomonadales</taxon>
        <taxon>Sphingomonadaceae</taxon>
        <taxon>Sphingomonas</taxon>
    </lineage>
</organism>
<comment type="caution">
    <text evidence="1">The sequence shown here is derived from an EMBL/GenBank/DDBJ whole genome shotgun (WGS) entry which is preliminary data.</text>
</comment>
<dbReference type="Proteomes" id="UP001501310">
    <property type="component" value="Unassembled WGS sequence"/>
</dbReference>
<name>A0ABP7S1D9_9SPHN</name>
<protein>
    <recommendedName>
        <fullName evidence="3">Peptidase S74 domain-containing protein</fullName>
    </recommendedName>
</protein>
<evidence type="ECO:0000313" key="1">
    <source>
        <dbReference type="EMBL" id="GAA4005161.1"/>
    </source>
</evidence>
<reference evidence="2" key="1">
    <citation type="journal article" date="2019" name="Int. J. Syst. Evol. Microbiol.">
        <title>The Global Catalogue of Microorganisms (GCM) 10K type strain sequencing project: providing services to taxonomists for standard genome sequencing and annotation.</title>
        <authorList>
            <consortium name="The Broad Institute Genomics Platform"/>
            <consortium name="The Broad Institute Genome Sequencing Center for Infectious Disease"/>
            <person name="Wu L."/>
            <person name="Ma J."/>
        </authorList>
    </citation>
    <scope>NUCLEOTIDE SEQUENCE [LARGE SCALE GENOMIC DNA]</scope>
    <source>
        <strain evidence="2">JCM 16603</strain>
    </source>
</reference>